<evidence type="ECO:0000313" key="2">
    <source>
        <dbReference type="EMBL" id="KAF2664941.1"/>
    </source>
</evidence>
<keyword evidence="3" id="KW-1185">Reference proteome</keyword>
<gene>
    <name evidence="2" type="ORF">BT63DRAFT_80679</name>
</gene>
<dbReference type="InterPro" id="IPR016130">
    <property type="entry name" value="Tyr_Pase_AS"/>
</dbReference>
<dbReference type="OrthoDB" id="449382at2759"/>
<accession>A0A6A6U030</accession>
<reference evidence="2" key="1">
    <citation type="journal article" date="2020" name="Stud. Mycol.">
        <title>101 Dothideomycetes genomes: a test case for predicting lifestyles and emergence of pathogens.</title>
        <authorList>
            <person name="Haridas S."/>
            <person name="Albert R."/>
            <person name="Binder M."/>
            <person name="Bloem J."/>
            <person name="Labutti K."/>
            <person name="Salamov A."/>
            <person name="Andreopoulos B."/>
            <person name="Baker S."/>
            <person name="Barry K."/>
            <person name="Bills G."/>
            <person name="Bluhm B."/>
            <person name="Cannon C."/>
            <person name="Castanera R."/>
            <person name="Culley D."/>
            <person name="Daum C."/>
            <person name="Ezra D."/>
            <person name="Gonzalez J."/>
            <person name="Henrissat B."/>
            <person name="Kuo A."/>
            <person name="Liang C."/>
            <person name="Lipzen A."/>
            <person name="Lutzoni F."/>
            <person name="Magnuson J."/>
            <person name="Mondo S."/>
            <person name="Nolan M."/>
            <person name="Ohm R."/>
            <person name="Pangilinan J."/>
            <person name="Park H.-J."/>
            <person name="Ramirez L."/>
            <person name="Alfaro M."/>
            <person name="Sun H."/>
            <person name="Tritt A."/>
            <person name="Yoshinaga Y."/>
            <person name="Zwiers L.-H."/>
            <person name="Turgeon B."/>
            <person name="Goodwin S."/>
            <person name="Spatafora J."/>
            <person name="Crous P."/>
            <person name="Grigoriev I."/>
        </authorList>
    </citation>
    <scope>NUCLEOTIDE SEQUENCE</scope>
    <source>
        <strain evidence="2">CBS 115976</strain>
    </source>
</reference>
<dbReference type="SUPFAM" id="SSF52799">
    <property type="entry name" value="(Phosphotyrosine protein) phosphatases II"/>
    <property type="match status" value="1"/>
</dbReference>
<proteinExistence type="predicted"/>
<dbReference type="EMBL" id="MU004241">
    <property type="protein sequence ID" value="KAF2664941.1"/>
    <property type="molecule type" value="Genomic_DNA"/>
</dbReference>
<feature type="domain" description="Tyrosine specific protein phosphatases" evidence="1">
    <location>
        <begin position="160"/>
        <end position="194"/>
    </location>
</feature>
<evidence type="ECO:0000313" key="3">
    <source>
        <dbReference type="Proteomes" id="UP000799302"/>
    </source>
</evidence>
<dbReference type="GO" id="GO:0004721">
    <property type="term" value="F:phosphoprotein phosphatase activity"/>
    <property type="evidence" value="ECO:0007669"/>
    <property type="project" value="InterPro"/>
</dbReference>
<dbReference type="PROSITE" id="PS50056">
    <property type="entry name" value="TYR_PHOSPHATASE_2"/>
    <property type="match status" value="1"/>
</dbReference>
<dbReference type="InterPro" id="IPR026893">
    <property type="entry name" value="Tyr/Ser_Pase_IphP-type"/>
</dbReference>
<name>A0A6A6U030_9PEZI</name>
<dbReference type="Pfam" id="PF13350">
    <property type="entry name" value="Y_phosphatase3"/>
    <property type="match status" value="1"/>
</dbReference>
<sequence>MDEDAVKAPIAAEHFLPSFQYLTDLALTPIDRDLNREVVAQALLLSPFVPVSGAQNTRDLGLYPQSGVKAVLIFRSGPLHTVPEASRASLSTQLGIKVIFDLRQEHEFEKNSCPEIPGIRNIWVPPTDERVRVTPSDFAEDEGVAGYIKMYDNSLTVYAQSFGRILRFLKDNEDVPIIFHCSGGNDRTGVLSALIMSLAGCSPEVIAQDYLLSRISLETTKHLLFDDMEQ</sequence>
<organism evidence="2 3">
    <name type="scientific">Microthyrium microscopicum</name>
    <dbReference type="NCBI Taxonomy" id="703497"/>
    <lineage>
        <taxon>Eukaryota</taxon>
        <taxon>Fungi</taxon>
        <taxon>Dikarya</taxon>
        <taxon>Ascomycota</taxon>
        <taxon>Pezizomycotina</taxon>
        <taxon>Dothideomycetes</taxon>
        <taxon>Dothideomycetes incertae sedis</taxon>
        <taxon>Microthyriales</taxon>
        <taxon>Microthyriaceae</taxon>
        <taxon>Microthyrium</taxon>
    </lineage>
</organism>
<dbReference type="InterPro" id="IPR029021">
    <property type="entry name" value="Prot-tyrosine_phosphatase-like"/>
</dbReference>
<dbReference type="AlphaFoldDB" id="A0A6A6U030"/>
<dbReference type="PANTHER" id="PTHR31126:SF1">
    <property type="entry name" value="TYROSINE SPECIFIC PROTEIN PHOSPHATASES DOMAIN-CONTAINING PROTEIN"/>
    <property type="match status" value="1"/>
</dbReference>
<dbReference type="PROSITE" id="PS00383">
    <property type="entry name" value="TYR_PHOSPHATASE_1"/>
    <property type="match status" value="1"/>
</dbReference>
<dbReference type="Gene3D" id="3.90.190.10">
    <property type="entry name" value="Protein tyrosine phosphatase superfamily"/>
    <property type="match status" value="1"/>
</dbReference>
<dbReference type="PANTHER" id="PTHR31126">
    <property type="entry name" value="TYROSINE-PROTEIN PHOSPHATASE"/>
    <property type="match status" value="1"/>
</dbReference>
<protein>
    <recommendedName>
        <fullName evidence="1">Tyrosine specific protein phosphatases domain-containing protein</fullName>
    </recommendedName>
</protein>
<dbReference type="InterPro" id="IPR000387">
    <property type="entry name" value="Tyr_Pase_dom"/>
</dbReference>
<evidence type="ECO:0000259" key="1">
    <source>
        <dbReference type="PROSITE" id="PS50056"/>
    </source>
</evidence>
<dbReference type="Proteomes" id="UP000799302">
    <property type="component" value="Unassembled WGS sequence"/>
</dbReference>